<dbReference type="EMBL" id="JAHXZJ010002609">
    <property type="protein sequence ID" value="KAH0540140.1"/>
    <property type="molecule type" value="Genomic_DNA"/>
</dbReference>
<evidence type="ECO:0000313" key="1">
    <source>
        <dbReference type="EMBL" id="KAH0540140.1"/>
    </source>
</evidence>
<dbReference type="Proteomes" id="UP000826195">
    <property type="component" value="Unassembled WGS sequence"/>
</dbReference>
<organism evidence="1 2">
    <name type="scientific">Cotesia glomerata</name>
    <name type="common">Lepidopteran parasitic wasp</name>
    <name type="synonym">Apanteles glomeratus</name>
    <dbReference type="NCBI Taxonomy" id="32391"/>
    <lineage>
        <taxon>Eukaryota</taxon>
        <taxon>Metazoa</taxon>
        <taxon>Ecdysozoa</taxon>
        <taxon>Arthropoda</taxon>
        <taxon>Hexapoda</taxon>
        <taxon>Insecta</taxon>
        <taxon>Pterygota</taxon>
        <taxon>Neoptera</taxon>
        <taxon>Endopterygota</taxon>
        <taxon>Hymenoptera</taxon>
        <taxon>Apocrita</taxon>
        <taxon>Ichneumonoidea</taxon>
        <taxon>Braconidae</taxon>
        <taxon>Microgastrinae</taxon>
        <taxon>Cotesia</taxon>
    </lineage>
</organism>
<protein>
    <submittedName>
        <fullName evidence="1">Uncharacterized protein</fullName>
    </submittedName>
</protein>
<sequence length="106" mass="12143">MKRGPYKLYLRPGGDGIMPQSTFYDKLIKFRCDATDGDNQILNHDVGDYDTNANAQLPHNENFTDDNLFSIKSTTETDTPLINQQTSTTTYSDFDLWLHEDDDEES</sequence>
<reference evidence="1 2" key="1">
    <citation type="journal article" date="2021" name="J. Hered.">
        <title>A chromosome-level genome assembly of the parasitoid wasp, Cotesia glomerata (Hymenoptera: Braconidae).</title>
        <authorList>
            <person name="Pinto B.J."/>
            <person name="Weis J.J."/>
            <person name="Gamble T."/>
            <person name="Ode P.J."/>
            <person name="Paul R."/>
            <person name="Zaspel J.M."/>
        </authorList>
    </citation>
    <scope>NUCLEOTIDE SEQUENCE [LARGE SCALE GENOMIC DNA]</scope>
    <source>
        <strain evidence="1">CgM1</strain>
    </source>
</reference>
<dbReference type="AlphaFoldDB" id="A0AAV7I2A3"/>
<keyword evidence="2" id="KW-1185">Reference proteome</keyword>
<evidence type="ECO:0000313" key="2">
    <source>
        <dbReference type="Proteomes" id="UP000826195"/>
    </source>
</evidence>
<gene>
    <name evidence="1" type="ORF">KQX54_013217</name>
</gene>
<proteinExistence type="predicted"/>
<comment type="caution">
    <text evidence="1">The sequence shown here is derived from an EMBL/GenBank/DDBJ whole genome shotgun (WGS) entry which is preliminary data.</text>
</comment>
<accession>A0AAV7I2A3</accession>
<name>A0AAV7I2A3_COTGL</name>